<feature type="transmembrane region" description="Helical" evidence="1">
    <location>
        <begin position="14"/>
        <end position="30"/>
    </location>
</feature>
<evidence type="ECO:0000256" key="1">
    <source>
        <dbReference type="SAM" id="Phobius"/>
    </source>
</evidence>
<keyword evidence="1" id="KW-0472">Membrane</keyword>
<comment type="caution">
    <text evidence="2">The sequence shown here is derived from an EMBL/GenBank/DDBJ whole genome shotgun (WGS) entry which is preliminary data.</text>
</comment>
<gene>
    <name evidence="2" type="ORF">M136_2397</name>
</gene>
<proteinExistence type="predicted"/>
<reference evidence="2 3" key="1">
    <citation type="submission" date="2014-02" db="EMBL/GenBank/DDBJ databases">
        <authorList>
            <person name="Sears C."/>
            <person name="Carroll K."/>
            <person name="Sack B.R."/>
            <person name="Qadri F."/>
            <person name="Myers L.L."/>
            <person name="Chung G.-T."/>
            <person name="Escheverria P."/>
            <person name="Fraser C.M."/>
            <person name="Sadzewicz L."/>
            <person name="Shefchek K.A."/>
            <person name="Tallon L."/>
            <person name="Das S.P."/>
            <person name="Daugherty S."/>
            <person name="Mongodin E.F."/>
        </authorList>
    </citation>
    <scope>NUCLEOTIDE SEQUENCE [LARGE SCALE GENOMIC DNA]</scope>
    <source>
        <strain evidence="2 3">S36L11</strain>
    </source>
</reference>
<dbReference type="Proteomes" id="UP000022082">
    <property type="component" value="Unassembled WGS sequence"/>
</dbReference>
<feature type="transmembrane region" description="Helical" evidence="1">
    <location>
        <begin position="76"/>
        <end position="95"/>
    </location>
</feature>
<accession>A0A015X2P1</accession>
<evidence type="ECO:0000313" key="3">
    <source>
        <dbReference type="Proteomes" id="UP000022082"/>
    </source>
</evidence>
<evidence type="ECO:0000313" key="2">
    <source>
        <dbReference type="EMBL" id="EXZ28405.1"/>
    </source>
</evidence>
<organism evidence="2 3">
    <name type="scientific">Bacteroides fragilis str. S36L11</name>
    <dbReference type="NCBI Taxonomy" id="1339327"/>
    <lineage>
        <taxon>Bacteria</taxon>
        <taxon>Pseudomonadati</taxon>
        <taxon>Bacteroidota</taxon>
        <taxon>Bacteroidia</taxon>
        <taxon>Bacteroidales</taxon>
        <taxon>Bacteroidaceae</taxon>
        <taxon>Bacteroides</taxon>
    </lineage>
</organism>
<dbReference type="AlphaFoldDB" id="A0A015X2P1"/>
<dbReference type="RefSeq" id="WP_032557727.1">
    <property type="nucleotide sequence ID" value="NZ_JGDJ01000215.1"/>
</dbReference>
<name>A0A015X2P1_BACFG</name>
<keyword evidence="1" id="KW-0812">Transmembrane</keyword>
<sequence length="144" mass="17253">MKLIIYNSRLAKRMLFPGYSTIMLFGIILTKRRKEECPPALIRHEQIHQKQYFECFILPVLPAILFTPWMLTLCPLSFYILYLAEWFISFVRYFWGQGMTDPGRAGHRAYMSSAMEMEAKVKEVEAGYLERRKHFAFMRYYDKI</sequence>
<keyword evidence="1" id="KW-1133">Transmembrane helix</keyword>
<dbReference type="EMBL" id="JGDJ01000215">
    <property type="protein sequence ID" value="EXZ28405.1"/>
    <property type="molecule type" value="Genomic_DNA"/>
</dbReference>
<protein>
    <submittedName>
        <fullName evidence="2">Uncharacterized protein</fullName>
    </submittedName>
</protein>
<dbReference type="PATRIC" id="fig|1339327.3.peg.3004"/>